<evidence type="ECO:0000256" key="10">
    <source>
        <dbReference type="ARBA" id="ARBA00023034"/>
    </source>
</evidence>
<evidence type="ECO:0000256" key="13">
    <source>
        <dbReference type="ARBA" id="ARBA00048243"/>
    </source>
</evidence>
<dbReference type="PANTHER" id="PTHR15075:SF2">
    <property type="entry name" value="ALPHA-1,6-MANNOSYLGLYCOPROTEIN 6-BETA-N-ACETYLGLUCOSAMINYLTRANSFERASE"/>
    <property type="match status" value="1"/>
</dbReference>
<evidence type="ECO:0000256" key="6">
    <source>
        <dbReference type="ARBA" id="ARBA00022679"/>
    </source>
</evidence>
<keyword evidence="17" id="KW-1185">Reference proteome</keyword>
<evidence type="ECO:0000256" key="4">
    <source>
        <dbReference type="ARBA" id="ARBA00012671"/>
    </source>
</evidence>
<sequence>MVSSCEPKPTLAKWLAAAERRRVCPRGECPAGGGRSVAGADHMPQICADPSQSFRSWPSASRPQEEGFPGMWFPSKGAGSVVIPRWRVRVLSTGRAWPSEPGSAPALIRNTPTIPIESQLQPDIIIPARVTLTLPAAPCQQTTPIATTNAYIYTAWPPEPTEQPTSPSTPSPKNPEPQPARMRAIPSRPKSPLWIVLTLSAVYLLSRYISRRPAPGLAGEPQHSRQSRYHAIHKAVYAHPQNQSRFSFPHARETARRLIPFAPGMHAWRKAHQDELARLLGCRQSAGRHRSCSPMDQHILLLGTVHFSRVLDGIFAEKASFPAGEAIWADAFMWALNQLEYPYLVVNGADHNETNTRLGEIHSLLGADVKMVVGDYLSIPQCLKNKACVQSTHHNPTGIPPHKLFVFDGFGQDVGHPLGRKWHLTFYPQPEKNFTYLGLTIEHYCHKFGVVPAQERSNKVYILGKDRGYLHPPAPTLFPETMWAALTNATGVEFTIGTQQKHALAARDPATLAPKDRLLDGIADIGTLDRDKFIYELQHHKAVIGLGWPVQPSTPLEALCVGTPFINPVWNGRRSQPDRSKWHTQHPYLAQFDPPYVYNVQDQREDDVRLAIEQLLKTPLDAPFIPEDMRKNVYLDRVNQLVLTDWEAAASSSSQ</sequence>
<feature type="compositionally biased region" description="Pro residues" evidence="14">
    <location>
        <begin position="157"/>
        <end position="178"/>
    </location>
</feature>
<feature type="domain" description="Glycosyltransferase family 18 catalytic" evidence="15">
    <location>
        <begin position="418"/>
        <end position="642"/>
    </location>
</feature>
<evidence type="ECO:0000256" key="7">
    <source>
        <dbReference type="ARBA" id="ARBA00022692"/>
    </source>
</evidence>
<dbReference type="InterPro" id="IPR052105">
    <property type="entry name" value="MGAT5_Glycosyltransferase"/>
</dbReference>
<name>A0ABY7CNK3_9BASI</name>
<keyword evidence="7" id="KW-0812">Transmembrane</keyword>
<keyword evidence="9" id="KW-1133">Transmembrane helix</keyword>
<keyword evidence="5" id="KW-0328">Glycosyltransferase</keyword>
<keyword evidence="6" id="KW-0808">Transferase</keyword>
<proteinExistence type="inferred from homology"/>
<evidence type="ECO:0000313" key="16">
    <source>
        <dbReference type="EMBL" id="WAQ86734.1"/>
    </source>
</evidence>
<dbReference type="InterPro" id="IPR026116">
    <property type="entry name" value="GT18_cat"/>
</dbReference>
<keyword evidence="10" id="KW-0333">Golgi apparatus</keyword>
<evidence type="ECO:0000256" key="11">
    <source>
        <dbReference type="ARBA" id="ARBA00023136"/>
    </source>
</evidence>
<evidence type="ECO:0000256" key="5">
    <source>
        <dbReference type="ARBA" id="ARBA00022676"/>
    </source>
</evidence>
<keyword evidence="12" id="KW-0325">Glycoprotein</keyword>
<feature type="region of interest" description="Disordered" evidence="14">
    <location>
        <begin position="156"/>
        <end position="185"/>
    </location>
</feature>
<reference evidence="16" key="1">
    <citation type="submission" date="2022-10" db="EMBL/GenBank/DDBJ databases">
        <title>Puccinia triticina Genome sequencing and assembly.</title>
        <authorList>
            <person name="Li C."/>
        </authorList>
    </citation>
    <scope>NUCLEOTIDE SEQUENCE</scope>
    <source>
        <strain evidence="16">Pt15</strain>
    </source>
</reference>
<comment type="subcellular location">
    <subcellularLocation>
        <location evidence="1">Golgi apparatus membrane</location>
        <topology evidence="1">Single-pass type II membrane protein</topology>
    </subcellularLocation>
</comment>
<evidence type="ECO:0000256" key="8">
    <source>
        <dbReference type="ARBA" id="ARBA00022968"/>
    </source>
</evidence>
<dbReference type="EC" id="2.4.1.155" evidence="4"/>
<accession>A0ABY7CNK3</accession>
<evidence type="ECO:0000256" key="14">
    <source>
        <dbReference type="SAM" id="MobiDB-lite"/>
    </source>
</evidence>
<evidence type="ECO:0000256" key="3">
    <source>
        <dbReference type="ARBA" id="ARBA00007477"/>
    </source>
</evidence>
<dbReference type="Proteomes" id="UP001164743">
    <property type="component" value="Chromosome 7A"/>
</dbReference>
<dbReference type="EMBL" id="CP110427">
    <property type="protein sequence ID" value="WAQ86734.1"/>
    <property type="molecule type" value="Genomic_DNA"/>
</dbReference>
<gene>
    <name evidence="16" type="ORF">PtA15_7A462</name>
</gene>
<comment type="pathway">
    <text evidence="2">Protein modification; protein glycosylation.</text>
</comment>
<evidence type="ECO:0000313" key="17">
    <source>
        <dbReference type="Proteomes" id="UP001164743"/>
    </source>
</evidence>
<comment type="catalytic activity">
    <reaction evidence="13">
        <text>N(4)-{beta-D-GlcNAc-(1-&gt;2)-[beta-D-GlcNAc-(1-&gt;4)]-alpha-D-Man-(1-&gt;3)-[beta-D-GlcNAc-(1-&gt;2)-alpha-D-Man-(1-&gt;6)]-beta-D-Man-(1-&gt;4)-beta-D-GlcNAc-(1-&gt;4)-beta-D-GlcNAc}-L-asparaginyl-[protein] + UDP-N-acetyl-alpha-D-glucosamine = N(4)-{beta-D-GlcNAc-(1-&gt;2)-[beta-D-GlcNAc-(1-&gt;4)]-alpha-D-Man-(1-&gt;3)-[beta-D-GlcNAc-(1-&gt;2)-[beta-D-GlcNAc-(1-&gt;6)]-alpha-D-Man-(1-&gt;6)]-beta-D-Man-(1-&gt;4)-beta-D-GlcNAc-(1-&gt;4)-beta-D-GlcNAc}-L-asparaginyl-[protein] + UDP + H(+)</text>
        <dbReference type="Rhea" id="RHEA:16921"/>
        <dbReference type="Rhea" id="RHEA-COMP:14374"/>
        <dbReference type="Rhea" id="RHEA-COMP:14377"/>
        <dbReference type="ChEBI" id="CHEBI:15378"/>
        <dbReference type="ChEBI" id="CHEBI:57705"/>
        <dbReference type="ChEBI" id="CHEBI:58223"/>
        <dbReference type="ChEBI" id="CHEBI:139507"/>
        <dbReference type="ChEBI" id="CHEBI:139510"/>
        <dbReference type="EC" id="2.4.1.155"/>
    </reaction>
</comment>
<dbReference type="Pfam" id="PF15024">
    <property type="entry name" value="Glyco_transf_18"/>
    <property type="match status" value="1"/>
</dbReference>
<dbReference type="GeneID" id="77811966"/>
<evidence type="ECO:0000256" key="9">
    <source>
        <dbReference type="ARBA" id="ARBA00022989"/>
    </source>
</evidence>
<evidence type="ECO:0000256" key="2">
    <source>
        <dbReference type="ARBA" id="ARBA00004922"/>
    </source>
</evidence>
<organism evidence="16 17">
    <name type="scientific">Puccinia triticina</name>
    <dbReference type="NCBI Taxonomy" id="208348"/>
    <lineage>
        <taxon>Eukaryota</taxon>
        <taxon>Fungi</taxon>
        <taxon>Dikarya</taxon>
        <taxon>Basidiomycota</taxon>
        <taxon>Pucciniomycotina</taxon>
        <taxon>Pucciniomycetes</taxon>
        <taxon>Pucciniales</taxon>
        <taxon>Pucciniaceae</taxon>
        <taxon>Puccinia</taxon>
    </lineage>
</organism>
<evidence type="ECO:0000256" key="12">
    <source>
        <dbReference type="ARBA" id="ARBA00023180"/>
    </source>
</evidence>
<evidence type="ECO:0000259" key="15">
    <source>
        <dbReference type="Pfam" id="PF15024"/>
    </source>
</evidence>
<comment type="similarity">
    <text evidence="3">Belongs to the glycosyltransferase 18 family.</text>
</comment>
<keyword evidence="11" id="KW-0472">Membrane</keyword>
<protein>
    <recommendedName>
        <fullName evidence="4">alpha-1,6-mannosyl-glycoprotein 6-beta-N-acetylglucosaminyltransferase</fullName>
        <ecNumber evidence="4">2.4.1.155</ecNumber>
    </recommendedName>
</protein>
<dbReference type="RefSeq" id="XP_053022289.1">
    <property type="nucleotide sequence ID" value="XM_053171071.1"/>
</dbReference>
<evidence type="ECO:0000256" key="1">
    <source>
        <dbReference type="ARBA" id="ARBA00004323"/>
    </source>
</evidence>
<keyword evidence="8" id="KW-0735">Signal-anchor</keyword>
<dbReference type="PANTHER" id="PTHR15075">
    <property type="entry name" value="ALPHA-MANNOSIDE BETA-1,6-N-ACETYLGLUCOSAMINYLTRANSFERASE"/>
    <property type="match status" value="1"/>
</dbReference>